<sequence length="299" mass="33544">MMKKIGNFLLALVPAVSMIVLELLVEVVVILGIMFMELISANAKGMPMSLTDILNSLPQMVMDHYMLLLIMIQISWMVGFGLWYYFGFVRKKERLKLAQVFSVRSFSAEICLAVGFYFIITLYLSFAGFAFPNLMEDYNLLMEQTGIADRTVLSTISTIVFAPICEEVIFRGLTYKFARRAGLNFLLANILQALLFGIIHMNWIQGTYAFCLGLLLGFVNERYHSLYAAVLLHALFNFCGTYLAEALGFLPDVPGVYAGMATVGVILVGISWYLLKKEKSVKMERAAAGRITDGDNMNF</sequence>
<evidence type="ECO:0000313" key="3">
    <source>
        <dbReference type="EMBL" id="MBU9737524.1"/>
    </source>
</evidence>
<feature type="transmembrane region" description="Helical" evidence="1">
    <location>
        <begin position="226"/>
        <end position="244"/>
    </location>
</feature>
<accession>A0A949NFD0</accession>
<feature type="transmembrane region" description="Helical" evidence="1">
    <location>
        <begin position="256"/>
        <end position="275"/>
    </location>
</feature>
<evidence type="ECO:0000313" key="4">
    <source>
        <dbReference type="Proteomes" id="UP000712157"/>
    </source>
</evidence>
<name>A0A949NFD0_9FIRM</name>
<dbReference type="InterPro" id="IPR003675">
    <property type="entry name" value="Rce1/LyrA-like_dom"/>
</dbReference>
<dbReference type="AlphaFoldDB" id="A0A949NFD0"/>
<keyword evidence="3" id="KW-0378">Hydrolase</keyword>
<keyword evidence="3" id="KW-0482">Metalloprotease</keyword>
<dbReference type="GO" id="GO:0004175">
    <property type="term" value="F:endopeptidase activity"/>
    <property type="evidence" value="ECO:0007669"/>
    <property type="project" value="UniProtKB-ARBA"/>
</dbReference>
<dbReference type="GO" id="GO:0008237">
    <property type="term" value="F:metallopeptidase activity"/>
    <property type="evidence" value="ECO:0007669"/>
    <property type="project" value="UniProtKB-KW"/>
</dbReference>
<gene>
    <name evidence="3" type="ORF">KTH89_13325</name>
</gene>
<dbReference type="RefSeq" id="WP_238722035.1">
    <property type="nucleotide sequence ID" value="NZ_JAHQCW010000021.1"/>
</dbReference>
<keyword evidence="1" id="KW-0812">Transmembrane</keyword>
<dbReference type="Proteomes" id="UP000712157">
    <property type="component" value="Unassembled WGS sequence"/>
</dbReference>
<feature type="transmembrane region" description="Helical" evidence="1">
    <location>
        <begin position="203"/>
        <end position="219"/>
    </location>
</feature>
<feature type="transmembrane region" description="Helical" evidence="1">
    <location>
        <begin position="151"/>
        <end position="169"/>
    </location>
</feature>
<feature type="domain" description="CAAX prenyl protease 2/Lysostaphin resistance protein A-like" evidence="2">
    <location>
        <begin position="151"/>
        <end position="238"/>
    </location>
</feature>
<keyword evidence="3" id="KW-0645">Protease</keyword>
<evidence type="ECO:0000256" key="1">
    <source>
        <dbReference type="SAM" id="Phobius"/>
    </source>
</evidence>
<feature type="transmembrane region" description="Helical" evidence="1">
    <location>
        <begin position="65"/>
        <end position="86"/>
    </location>
</feature>
<comment type="caution">
    <text evidence="3">The sequence shown here is derived from an EMBL/GenBank/DDBJ whole genome shotgun (WGS) entry which is preliminary data.</text>
</comment>
<feature type="transmembrane region" description="Helical" evidence="1">
    <location>
        <begin position="181"/>
        <end position="197"/>
    </location>
</feature>
<evidence type="ECO:0000259" key="2">
    <source>
        <dbReference type="Pfam" id="PF02517"/>
    </source>
</evidence>
<organism evidence="3 4">
    <name type="scientific">Diplocloster agilis</name>
    <dbReference type="NCBI Taxonomy" id="2850323"/>
    <lineage>
        <taxon>Bacteria</taxon>
        <taxon>Bacillati</taxon>
        <taxon>Bacillota</taxon>
        <taxon>Clostridia</taxon>
        <taxon>Lachnospirales</taxon>
        <taxon>Lachnospiraceae</taxon>
        <taxon>Diplocloster</taxon>
    </lineage>
</organism>
<dbReference type="EMBL" id="JAHQCW010000021">
    <property type="protein sequence ID" value="MBU9737524.1"/>
    <property type="molecule type" value="Genomic_DNA"/>
</dbReference>
<proteinExistence type="predicted"/>
<reference evidence="3" key="1">
    <citation type="submission" date="2021-06" db="EMBL/GenBank/DDBJ databases">
        <title>Description of novel taxa of the family Lachnospiraceae.</title>
        <authorList>
            <person name="Chaplin A.V."/>
            <person name="Sokolova S.R."/>
            <person name="Pikina A.P."/>
            <person name="Korzhanova M."/>
            <person name="Belova V."/>
            <person name="Korostin D."/>
            <person name="Efimov B.A."/>
        </authorList>
    </citation>
    <scope>NUCLEOTIDE SEQUENCE</scope>
    <source>
        <strain evidence="3">ASD5720</strain>
    </source>
</reference>
<dbReference type="Pfam" id="PF02517">
    <property type="entry name" value="Rce1-like"/>
    <property type="match status" value="1"/>
</dbReference>
<keyword evidence="1" id="KW-0472">Membrane</keyword>
<dbReference type="GO" id="GO:0080120">
    <property type="term" value="P:CAAX-box protein maturation"/>
    <property type="evidence" value="ECO:0007669"/>
    <property type="project" value="UniProtKB-ARBA"/>
</dbReference>
<feature type="transmembrane region" description="Helical" evidence="1">
    <location>
        <begin position="7"/>
        <end position="36"/>
    </location>
</feature>
<keyword evidence="4" id="KW-1185">Reference proteome</keyword>
<protein>
    <submittedName>
        <fullName evidence="3">CPBP family intramembrane metalloprotease</fullName>
    </submittedName>
</protein>
<feature type="transmembrane region" description="Helical" evidence="1">
    <location>
        <begin position="106"/>
        <end position="131"/>
    </location>
</feature>
<keyword evidence="1" id="KW-1133">Transmembrane helix</keyword>